<dbReference type="Gene3D" id="3.40.109.10">
    <property type="entry name" value="NADH Oxidase"/>
    <property type="match status" value="1"/>
</dbReference>
<dbReference type="InterPro" id="IPR052544">
    <property type="entry name" value="Bacteriocin_Proc_Enz"/>
</dbReference>
<dbReference type="InterPro" id="IPR000415">
    <property type="entry name" value="Nitroreductase-like"/>
</dbReference>
<protein>
    <submittedName>
        <fullName evidence="2">SagB-type dehydrogenase domain-containing protein</fullName>
    </submittedName>
</protein>
<accession>A0A1H9Y3J5</accession>
<reference evidence="2 3" key="1">
    <citation type="submission" date="2016-10" db="EMBL/GenBank/DDBJ databases">
        <authorList>
            <person name="de Groot N.N."/>
        </authorList>
    </citation>
    <scope>NUCLEOTIDE SEQUENCE [LARGE SCALE GENOMIC DNA]</scope>
    <source>
        <strain evidence="2 3">IBRC-M 10780</strain>
    </source>
</reference>
<dbReference type="NCBIfam" id="TIGR03605">
    <property type="entry name" value="antibiot_sagB"/>
    <property type="match status" value="1"/>
</dbReference>
<dbReference type="PANTHER" id="PTHR43745">
    <property type="entry name" value="NITROREDUCTASE MJ1384-RELATED"/>
    <property type="match status" value="1"/>
</dbReference>
<dbReference type="AlphaFoldDB" id="A0A1H9Y3J5"/>
<name>A0A1H9Y3J5_9BACI</name>
<evidence type="ECO:0000313" key="3">
    <source>
        <dbReference type="Proteomes" id="UP000198618"/>
    </source>
</evidence>
<evidence type="ECO:0000313" key="2">
    <source>
        <dbReference type="EMBL" id="SES63379.1"/>
    </source>
</evidence>
<feature type="domain" description="Nitroreductase" evidence="1">
    <location>
        <begin position="94"/>
        <end position="227"/>
    </location>
</feature>
<keyword evidence="3" id="KW-1185">Reference proteome</keyword>
<dbReference type="SUPFAM" id="SSF55469">
    <property type="entry name" value="FMN-dependent nitroreductase-like"/>
    <property type="match status" value="1"/>
</dbReference>
<gene>
    <name evidence="2" type="ORF">SAMN05216389_101169</name>
</gene>
<organism evidence="2 3">
    <name type="scientific">Oceanobacillus limi</name>
    <dbReference type="NCBI Taxonomy" id="930131"/>
    <lineage>
        <taxon>Bacteria</taxon>
        <taxon>Bacillati</taxon>
        <taxon>Bacillota</taxon>
        <taxon>Bacilli</taxon>
        <taxon>Bacillales</taxon>
        <taxon>Bacillaceae</taxon>
        <taxon>Oceanobacillus</taxon>
    </lineage>
</organism>
<dbReference type="Pfam" id="PF00881">
    <property type="entry name" value="Nitroreductase"/>
    <property type="match status" value="1"/>
</dbReference>
<proteinExistence type="predicted"/>
<dbReference type="InterPro" id="IPR029479">
    <property type="entry name" value="Nitroreductase"/>
</dbReference>
<dbReference type="EMBL" id="FOHE01000001">
    <property type="protein sequence ID" value="SES63379.1"/>
    <property type="molecule type" value="Genomic_DNA"/>
</dbReference>
<dbReference type="RefSeq" id="WP_090865832.1">
    <property type="nucleotide sequence ID" value="NZ_FOHE01000001.1"/>
</dbReference>
<dbReference type="Proteomes" id="UP000198618">
    <property type="component" value="Unassembled WGS sequence"/>
</dbReference>
<dbReference type="CDD" id="cd02142">
    <property type="entry name" value="McbC_SagB-like_oxidoreductase"/>
    <property type="match status" value="1"/>
</dbReference>
<dbReference type="PANTHER" id="PTHR43745:SF2">
    <property type="entry name" value="NITROREDUCTASE MJ1384-RELATED"/>
    <property type="match status" value="1"/>
</dbReference>
<dbReference type="OrthoDB" id="9801593at2"/>
<sequence>MNEGFRYHQLSSWNKLEKHPNASQGNDKRDSNLFEGGFKIRLDYQCIPEQHITDVISRRYTAKEIRAFEDFSLKELGTYLKWSVGRRFNENTKRFYPSAGANYPNHIFLFIKHHASIDNGLYWYDSEDHSIVNLSGNVNYEDALLQEGIAANLCAVIASDFSLSYENYGERGYRFCLLEAGHMAQNMMLISNAIGWKSAPIGGFKDEVINQLFGNEFKALYLIPIGK</sequence>
<dbReference type="InterPro" id="IPR020051">
    <property type="entry name" value="SagB-type_dehydrogenase"/>
</dbReference>
<dbReference type="GO" id="GO:0016491">
    <property type="term" value="F:oxidoreductase activity"/>
    <property type="evidence" value="ECO:0007669"/>
    <property type="project" value="InterPro"/>
</dbReference>
<evidence type="ECO:0000259" key="1">
    <source>
        <dbReference type="Pfam" id="PF00881"/>
    </source>
</evidence>
<dbReference type="STRING" id="930131.SAMN05216389_101169"/>